<reference evidence="1 2" key="1">
    <citation type="submission" date="2023-06" db="EMBL/GenBank/DDBJ databases">
        <authorList>
            <person name="Ham H."/>
            <person name="Park D.S."/>
        </authorList>
    </citation>
    <scope>NUCLEOTIDE SEQUENCE [LARGE SCALE GENOMIC DNA]</scope>
    <source>
        <strain evidence="1 2">KACC 17005</strain>
    </source>
</reference>
<protein>
    <submittedName>
        <fullName evidence="1">Uncharacterized protein</fullName>
    </submittedName>
</protein>
<dbReference type="Proteomes" id="UP001242732">
    <property type="component" value="Chromosome"/>
</dbReference>
<evidence type="ECO:0000313" key="2">
    <source>
        <dbReference type="Proteomes" id="UP001242732"/>
    </source>
</evidence>
<evidence type="ECO:0000313" key="1">
    <source>
        <dbReference type="EMBL" id="WIY51158.1"/>
    </source>
</evidence>
<dbReference type="EMBL" id="CP127363">
    <property type="protein sequence ID" value="WIY51158.1"/>
    <property type="molecule type" value="Genomic_DNA"/>
</dbReference>
<sequence length="130" mass="14487">MGDRYVNVNAELDLDHCSRERTTAPGHEWRVADVQSDYVTIVCDATGAAINPTYAELFAGVEFVKLRPSSGVLIIEPRDFPRWQRVDAYIAQMSISPEDVSVDFTSANFHSDGLNVNGLVDLFVPAHVYR</sequence>
<organism evidence="1 2">
    <name type="scientific">Paracidovorax citrulli</name>
    <name type="common">Acidovorax citrulli</name>
    <dbReference type="NCBI Taxonomy" id="80869"/>
    <lineage>
        <taxon>Bacteria</taxon>
        <taxon>Pseudomonadati</taxon>
        <taxon>Pseudomonadota</taxon>
        <taxon>Betaproteobacteria</taxon>
        <taxon>Burkholderiales</taxon>
        <taxon>Comamonadaceae</taxon>
        <taxon>Paracidovorax</taxon>
    </lineage>
</organism>
<accession>A0ABY9AX42</accession>
<name>A0ABY9AX42_PARCI</name>
<keyword evidence="2" id="KW-1185">Reference proteome</keyword>
<dbReference type="RefSeq" id="WP_041827450.1">
    <property type="nucleotide sequence ID" value="NZ_CP023687.1"/>
</dbReference>
<proteinExistence type="predicted"/>
<gene>
    <name evidence="1" type="ORF">QRO08_11545</name>
</gene>